<accession>A0ABR6S9K5</accession>
<protein>
    <submittedName>
        <fullName evidence="2">Uncharacterized protein</fullName>
    </submittedName>
</protein>
<comment type="caution">
    <text evidence="2">The sequence shown here is derived from an EMBL/GenBank/DDBJ whole genome shotgun (WGS) entry which is preliminary data.</text>
</comment>
<feature type="region of interest" description="Disordered" evidence="1">
    <location>
        <begin position="72"/>
        <end position="120"/>
    </location>
</feature>
<proteinExistence type="predicted"/>
<reference evidence="2 3" key="1">
    <citation type="submission" date="2019-11" db="EMBL/GenBank/DDBJ databases">
        <title>Comparison of genomes from free-living endosymbiotic cyanobacteria isolated from Azolla.</title>
        <authorList>
            <person name="Thiel T."/>
            <person name="Pratte B."/>
        </authorList>
    </citation>
    <scope>NUCLEOTIDE SEQUENCE [LARGE SCALE GENOMIC DNA]</scope>
    <source>
        <strain evidence="2 3">N2B</strain>
    </source>
</reference>
<gene>
    <name evidence="2" type="ORF">GNE12_13310</name>
</gene>
<keyword evidence="3" id="KW-1185">Reference proteome</keyword>
<feature type="compositionally biased region" description="Basic and acidic residues" evidence="1">
    <location>
        <begin position="72"/>
        <end position="84"/>
    </location>
</feature>
<evidence type="ECO:0000313" key="2">
    <source>
        <dbReference type="EMBL" id="MBC1302891.1"/>
    </source>
</evidence>
<dbReference type="Proteomes" id="UP000570851">
    <property type="component" value="Unassembled WGS sequence"/>
</dbReference>
<name>A0ABR6S9K5_ANAVA</name>
<evidence type="ECO:0000256" key="1">
    <source>
        <dbReference type="SAM" id="MobiDB-lite"/>
    </source>
</evidence>
<organism evidence="2 3">
    <name type="scientific">Trichormus variabilis N2B</name>
    <dbReference type="NCBI Taxonomy" id="2681315"/>
    <lineage>
        <taxon>Bacteria</taxon>
        <taxon>Bacillati</taxon>
        <taxon>Cyanobacteriota</taxon>
        <taxon>Cyanophyceae</taxon>
        <taxon>Nostocales</taxon>
        <taxon>Nostocaceae</taxon>
        <taxon>Trichormus</taxon>
    </lineage>
</organism>
<evidence type="ECO:0000313" key="3">
    <source>
        <dbReference type="Proteomes" id="UP000570851"/>
    </source>
</evidence>
<sequence>MFPYLTVVFSITCDEVFVTWLQRFCLVRFNSYVLQGGYINMTAYTLRQANSWFNIIGAISKLGTIFASHDHDGRPISPDPRDITDEFDEIFNPPAKPKKKVVSPDADPSTSPAIDPDSES</sequence>
<dbReference type="EMBL" id="JACKZP010000045">
    <property type="protein sequence ID" value="MBC1302891.1"/>
    <property type="molecule type" value="Genomic_DNA"/>
</dbReference>